<dbReference type="InterPro" id="IPR036249">
    <property type="entry name" value="Thioredoxin-like_sf"/>
</dbReference>
<dbReference type="PANTHER" id="PTHR13887">
    <property type="entry name" value="GLUTATHIONE S-TRANSFERASE KAPPA"/>
    <property type="match status" value="1"/>
</dbReference>
<dbReference type="EMBL" id="JBHTMX010000313">
    <property type="protein sequence ID" value="MFD1333724.1"/>
    <property type="molecule type" value="Genomic_DNA"/>
</dbReference>
<dbReference type="SUPFAM" id="SSF52833">
    <property type="entry name" value="Thioredoxin-like"/>
    <property type="match status" value="1"/>
</dbReference>
<reference evidence="6" key="1">
    <citation type="journal article" date="2019" name="Int. J. Syst. Evol. Microbiol.">
        <title>The Global Catalogue of Microorganisms (GCM) 10K type strain sequencing project: providing services to taxonomists for standard genome sequencing and annotation.</title>
        <authorList>
            <consortium name="The Broad Institute Genomics Platform"/>
            <consortium name="The Broad Institute Genome Sequencing Center for Infectious Disease"/>
            <person name="Wu L."/>
            <person name="Ma J."/>
        </authorList>
    </citation>
    <scope>NUCLEOTIDE SEQUENCE [LARGE SCALE GENOMIC DNA]</scope>
    <source>
        <strain evidence="6">CCUG 61696</strain>
    </source>
</reference>
<name>A0ABW3ZBW9_9HYPH</name>
<evidence type="ECO:0000256" key="2">
    <source>
        <dbReference type="ARBA" id="ARBA00005791"/>
    </source>
</evidence>
<keyword evidence="3" id="KW-0732">Signal</keyword>
<feature type="chain" id="PRO_5047266060" evidence="3">
    <location>
        <begin position="23"/>
        <end position="222"/>
    </location>
</feature>
<dbReference type="InterPro" id="IPR006311">
    <property type="entry name" value="TAT_signal"/>
</dbReference>
<evidence type="ECO:0000313" key="6">
    <source>
        <dbReference type="Proteomes" id="UP001597171"/>
    </source>
</evidence>
<comment type="similarity">
    <text evidence="2">Belongs to the thioredoxin family. DsbA subfamily.</text>
</comment>
<dbReference type="PROSITE" id="PS51318">
    <property type="entry name" value="TAT"/>
    <property type="match status" value="1"/>
</dbReference>
<dbReference type="Pfam" id="PF13462">
    <property type="entry name" value="Thioredoxin_4"/>
    <property type="match status" value="1"/>
</dbReference>
<dbReference type="InterPro" id="IPR013766">
    <property type="entry name" value="Thioredoxin_domain"/>
</dbReference>
<evidence type="ECO:0000259" key="4">
    <source>
        <dbReference type="PROSITE" id="PS51352"/>
    </source>
</evidence>
<dbReference type="PANTHER" id="PTHR13887:SF56">
    <property type="entry name" value="THIOREDOXIN-LIKE REDUCTASE RV2466C"/>
    <property type="match status" value="1"/>
</dbReference>
<accession>A0ABW3ZBW9</accession>
<comment type="caution">
    <text evidence="5">The sequence shown here is derived from an EMBL/GenBank/DDBJ whole genome shotgun (WGS) entry which is preliminary data.</text>
</comment>
<dbReference type="RefSeq" id="WP_378777525.1">
    <property type="nucleotide sequence ID" value="NZ_JBHTMX010000313.1"/>
</dbReference>
<dbReference type="InterPro" id="IPR012336">
    <property type="entry name" value="Thioredoxin-like_fold"/>
</dbReference>
<keyword evidence="6" id="KW-1185">Reference proteome</keyword>
<feature type="signal peptide" evidence="3">
    <location>
        <begin position="1"/>
        <end position="22"/>
    </location>
</feature>
<dbReference type="Gene3D" id="3.40.30.10">
    <property type="entry name" value="Glutaredoxin"/>
    <property type="match status" value="1"/>
</dbReference>
<evidence type="ECO:0000256" key="3">
    <source>
        <dbReference type="SAM" id="SignalP"/>
    </source>
</evidence>
<proteinExistence type="inferred from homology"/>
<gene>
    <name evidence="5" type="ORF">ACFQ4O_17100</name>
</gene>
<sequence>MTLTRRRFLESAAALGLTAAAAALLIDPRAGFVSQALAQAPSTEELAVAGPLGEKAEGKDDAPVTIIEYASMTCGHCATFANETFPKLKEKYIDSGKVRFVLREFPLDPIAAAGFMIARCAGDDKYFAVVDALFARQKEWAYSNDPVTGLQTLTKQFGFTQESFEACLTNQEMLDGVNWVRQRGAEKFGVNSTPTFFINGKIYRGAIKFDDLEKILEPLLKA</sequence>
<feature type="domain" description="Thioredoxin" evidence="4">
    <location>
        <begin position="34"/>
        <end position="221"/>
    </location>
</feature>
<evidence type="ECO:0000256" key="1">
    <source>
        <dbReference type="ARBA" id="ARBA00003565"/>
    </source>
</evidence>
<protein>
    <submittedName>
        <fullName evidence="5">DsbA family protein</fullName>
    </submittedName>
</protein>
<dbReference type="PROSITE" id="PS51352">
    <property type="entry name" value="THIOREDOXIN_2"/>
    <property type="match status" value="1"/>
</dbReference>
<dbReference type="Proteomes" id="UP001597171">
    <property type="component" value="Unassembled WGS sequence"/>
</dbReference>
<comment type="function">
    <text evidence="1">May be required for disulfide bond formation in some proteins.</text>
</comment>
<evidence type="ECO:0000313" key="5">
    <source>
        <dbReference type="EMBL" id="MFD1333724.1"/>
    </source>
</evidence>
<organism evidence="5 6">
    <name type="scientific">Methylopila musalis</name>
    <dbReference type="NCBI Taxonomy" id="1134781"/>
    <lineage>
        <taxon>Bacteria</taxon>
        <taxon>Pseudomonadati</taxon>
        <taxon>Pseudomonadota</taxon>
        <taxon>Alphaproteobacteria</taxon>
        <taxon>Hyphomicrobiales</taxon>
        <taxon>Methylopilaceae</taxon>
        <taxon>Methylopila</taxon>
    </lineage>
</organism>